<dbReference type="PROSITE" id="PS50005">
    <property type="entry name" value="TPR"/>
    <property type="match status" value="2"/>
</dbReference>
<protein>
    <submittedName>
        <fullName evidence="7">TPR repeat-containing protein</fullName>
    </submittedName>
</protein>
<evidence type="ECO:0000313" key="7">
    <source>
        <dbReference type="EMBL" id="ABM27691.1"/>
    </source>
</evidence>
<feature type="repeat" description="TPR" evidence="4">
    <location>
        <begin position="123"/>
        <end position="156"/>
    </location>
</feature>
<keyword evidence="6" id="KW-0812">Transmembrane</keyword>
<dbReference type="PANTHER" id="PTHR44943:SF9">
    <property type="entry name" value="TPR-REPEAT-CONTAINING PROTEIN"/>
    <property type="match status" value="1"/>
</dbReference>
<dbReference type="InterPro" id="IPR019734">
    <property type="entry name" value="TPR_rpt"/>
</dbReference>
<name>A0A0H3A5U2_NITV4</name>
<dbReference type="Proteomes" id="UP000009173">
    <property type="component" value="Chromosome"/>
</dbReference>
<dbReference type="Gene3D" id="1.25.40.10">
    <property type="entry name" value="Tetratricopeptide repeat domain"/>
    <property type="match status" value="1"/>
</dbReference>
<dbReference type="PROSITE" id="PS50293">
    <property type="entry name" value="TPR_REGION"/>
    <property type="match status" value="1"/>
</dbReference>
<evidence type="ECO:0000313" key="8">
    <source>
        <dbReference type="Proteomes" id="UP000009173"/>
    </source>
</evidence>
<sequence>MPAKATQASETPEGFVRKSTFYMAVAVALVAGLYLGNVLTSTLAPGQSPVTKKQVSAPSGEQATSQVPPEVMNRILELEQAVIKNPQDADAWTHLGHLYFDTHQAKEAIRAYERSLALKPNDPDVITDLGVMFRADHQHDKALAAFDKAVSINPKHEIALFNKGIVLYFDMEKKDEGLAVWRKLLSTNPAAKAPDGTPLDAMIKQLSAK</sequence>
<feature type="repeat" description="TPR" evidence="4">
    <location>
        <begin position="89"/>
        <end position="122"/>
    </location>
</feature>
<evidence type="ECO:0000256" key="3">
    <source>
        <dbReference type="ARBA" id="ARBA00023078"/>
    </source>
</evidence>
<dbReference type="Pfam" id="PF13181">
    <property type="entry name" value="TPR_8"/>
    <property type="match status" value="1"/>
</dbReference>
<dbReference type="SMART" id="SM00028">
    <property type="entry name" value="TPR"/>
    <property type="match status" value="3"/>
</dbReference>
<keyword evidence="1" id="KW-0677">Repeat</keyword>
<gene>
    <name evidence="7" type="ordered locus">Dvul_0668</name>
</gene>
<dbReference type="InterPro" id="IPR051685">
    <property type="entry name" value="Ycf3/AcsC/BcsC/TPR_MFPF"/>
</dbReference>
<reference evidence="8" key="1">
    <citation type="journal article" date="2009" name="Environ. Microbiol.">
        <title>Contribution of mobile genetic elements to Desulfovibrio vulgaris genome plasticity.</title>
        <authorList>
            <person name="Walker C.B."/>
            <person name="Stolyar S."/>
            <person name="Chivian D."/>
            <person name="Pinel N."/>
            <person name="Gabster J.A."/>
            <person name="Dehal P.S."/>
            <person name="He Z."/>
            <person name="Yang Z.K."/>
            <person name="Yen H.C."/>
            <person name="Zhou J."/>
            <person name="Wall J.D."/>
            <person name="Hazen T.C."/>
            <person name="Arkin A.P."/>
            <person name="Stahl D.A."/>
        </authorList>
    </citation>
    <scope>NUCLEOTIDE SEQUENCE [LARGE SCALE GENOMIC DNA]</scope>
    <source>
        <strain evidence="8">DP4</strain>
    </source>
</reference>
<evidence type="ECO:0000256" key="6">
    <source>
        <dbReference type="SAM" id="Phobius"/>
    </source>
</evidence>
<dbReference type="Pfam" id="PF00515">
    <property type="entry name" value="TPR_1"/>
    <property type="match status" value="1"/>
</dbReference>
<keyword evidence="3" id="KW-0793">Thylakoid</keyword>
<dbReference type="PANTHER" id="PTHR44943">
    <property type="entry name" value="CELLULOSE SYNTHASE OPERON PROTEIN C"/>
    <property type="match status" value="1"/>
</dbReference>
<keyword evidence="2 4" id="KW-0802">TPR repeat</keyword>
<dbReference type="SMR" id="A0A0H3A5U2"/>
<feature type="region of interest" description="Disordered" evidence="5">
    <location>
        <begin position="46"/>
        <end position="66"/>
    </location>
</feature>
<keyword evidence="6" id="KW-1133">Transmembrane helix</keyword>
<dbReference type="EMBL" id="CP000527">
    <property type="protein sequence ID" value="ABM27691.1"/>
    <property type="molecule type" value="Genomic_DNA"/>
</dbReference>
<dbReference type="HOGENOM" id="CLU_094894_0_0_7"/>
<dbReference type="AlphaFoldDB" id="A0A0H3A5U2"/>
<feature type="transmembrane region" description="Helical" evidence="6">
    <location>
        <begin position="20"/>
        <end position="44"/>
    </location>
</feature>
<dbReference type="SUPFAM" id="SSF48452">
    <property type="entry name" value="TPR-like"/>
    <property type="match status" value="1"/>
</dbReference>
<evidence type="ECO:0000256" key="1">
    <source>
        <dbReference type="ARBA" id="ARBA00022737"/>
    </source>
</evidence>
<evidence type="ECO:0000256" key="4">
    <source>
        <dbReference type="PROSITE-ProRule" id="PRU00339"/>
    </source>
</evidence>
<evidence type="ECO:0000256" key="5">
    <source>
        <dbReference type="SAM" id="MobiDB-lite"/>
    </source>
</evidence>
<dbReference type="KEGG" id="dvl:Dvul_0668"/>
<proteinExistence type="predicted"/>
<dbReference type="RefSeq" id="WP_010939849.1">
    <property type="nucleotide sequence ID" value="NC_008751.1"/>
</dbReference>
<accession>A0A0H3A5U2</accession>
<dbReference type="InterPro" id="IPR011990">
    <property type="entry name" value="TPR-like_helical_dom_sf"/>
</dbReference>
<evidence type="ECO:0000256" key="2">
    <source>
        <dbReference type="ARBA" id="ARBA00022803"/>
    </source>
</evidence>
<organism evidence="7 8">
    <name type="scientific">Nitratidesulfovibrio vulgaris (strain DP4)</name>
    <name type="common">Desulfovibrio vulgaris</name>
    <dbReference type="NCBI Taxonomy" id="391774"/>
    <lineage>
        <taxon>Bacteria</taxon>
        <taxon>Pseudomonadati</taxon>
        <taxon>Thermodesulfobacteriota</taxon>
        <taxon>Desulfovibrionia</taxon>
        <taxon>Desulfovibrionales</taxon>
        <taxon>Desulfovibrionaceae</taxon>
        <taxon>Nitratidesulfovibrio</taxon>
    </lineage>
</organism>
<keyword evidence="6" id="KW-0472">Membrane</keyword>